<dbReference type="KEGG" id="bpg:Bathy15g01880"/>
<name>K8F581_9CHLO</name>
<dbReference type="eggNOG" id="KOG2069">
    <property type="taxonomic scope" value="Eukaryota"/>
</dbReference>
<evidence type="ECO:0000256" key="2">
    <source>
        <dbReference type="ARBA" id="ARBA00006419"/>
    </source>
</evidence>
<evidence type="ECO:0000256" key="9">
    <source>
        <dbReference type="SAM" id="MobiDB-lite"/>
    </source>
</evidence>
<evidence type="ECO:0000256" key="3">
    <source>
        <dbReference type="ARBA" id="ARBA00020983"/>
    </source>
</evidence>
<dbReference type="OrthoDB" id="1661054at2759"/>
<dbReference type="GO" id="GO:0017119">
    <property type="term" value="C:Golgi transport complex"/>
    <property type="evidence" value="ECO:0007669"/>
    <property type="project" value="InterPro"/>
</dbReference>
<keyword evidence="7" id="KW-0472">Membrane</keyword>
<evidence type="ECO:0000256" key="4">
    <source>
        <dbReference type="ARBA" id="ARBA00022448"/>
    </source>
</evidence>
<dbReference type="Pfam" id="PF04124">
    <property type="entry name" value="Dor1"/>
    <property type="match status" value="1"/>
</dbReference>
<keyword evidence="11" id="KW-1185">Reference proteome</keyword>
<dbReference type="EMBL" id="FO082264">
    <property type="protein sequence ID" value="CCO19950.1"/>
    <property type="molecule type" value="Genomic_DNA"/>
</dbReference>
<sequence length="522" mass="58653">MDDDTTTKDDQYLTDVLSYSVDRLAKEPERLRQELLRTEKKQKDAAIKQYRAFIAAHSAYDVVRDRVEKARADLSSVADALPELKKSCRDFANRAESVARARAVNQQLLNRVPGDISDILEIPQTQEQCGRNGAYDEALDLELYAERLRASLPDVPVIDDLRESARMTNKKMLKKLLVRLQEPIQLPECLRIVGHVRRSRYFESETALRRAFLARREVFVRNACEEVRRWLAPYDRAKKLTDVHRVHVFDVVTQYRAIFSDGDSSSATEGASSATTTTTSNSNSDVTADESAILLSAWSSQRAESYKNALDESLQRVDEGGALASVFEHCEYCGNSLARVGVETRPLLREVFEKHALRIFEDALVAASEAFEKSLSTHRWTTYLAGGETTTENDDGNNNKDANSEYSPPQSLLEHAPVAAFVNGIVAAFNEVRLLTPKLRRCKKPFAKSLRKTFESGQKSLKNREKNELTSSTEKKKEAFKDAVRAYEKVAAPYASKCFARLFFGGFESAKAAEDVGLVVLL</sequence>
<dbReference type="GO" id="GO:0000139">
    <property type="term" value="C:Golgi membrane"/>
    <property type="evidence" value="ECO:0007669"/>
    <property type="project" value="UniProtKB-SubCell"/>
</dbReference>
<dbReference type="STRING" id="41875.K8F581"/>
<protein>
    <recommendedName>
        <fullName evidence="3">Conserved oligomeric Golgi complex subunit 8</fullName>
    </recommendedName>
    <alternativeName>
        <fullName evidence="8">Component of oligomeric Golgi complex 8</fullName>
    </alternativeName>
</protein>
<feature type="region of interest" description="Disordered" evidence="9">
    <location>
        <begin position="262"/>
        <end position="285"/>
    </location>
</feature>
<evidence type="ECO:0000256" key="1">
    <source>
        <dbReference type="ARBA" id="ARBA00004395"/>
    </source>
</evidence>
<reference evidence="10 11" key="1">
    <citation type="submission" date="2011-10" db="EMBL/GenBank/DDBJ databases">
        <authorList>
            <person name="Genoscope - CEA"/>
        </authorList>
    </citation>
    <scope>NUCLEOTIDE SEQUENCE [LARGE SCALE GENOMIC DNA]</scope>
    <source>
        <strain evidence="10 11">RCC 1105</strain>
    </source>
</reference>
<dbReference type="PANTHER" id="PTHR21311">
    <property type="entry name" value="CONSERVED OLIGOMERIC GOLGI COMPLEX COMPONENT 8"/>
    <property type="match status" value="1"/>
</dbReference>
<keyword evidence="4" id="KW-0813">Transport</keyword>
<evidence type="ECO:0000256" key="8">
    <source>
        <dbReference type="ARBA" id="ARBA00031347"/>
    </source>
</evidence>
<evidence type="ECO:0000256" key="5">
    <source>
        <dbReference type="ARBA" id="ARBA00022927"/>
    </source>
</evidence>
<gene>
    <name evidence="10" type="ordered locus">Bathy15g01880</name>
</gene>
<dbReference type="SUPFAM" id="SSF74788">
    <property type="entry name" value="Cullin repeat-like"/>
    <property type="match status" value="1"/>
</dbReference>
<dbReference type="InterPro" id="IPR007255">
    <property type="entry name" value="COG8"/>
</dbReference>
<dbReference type="GO" id="GO:0006891">
    <property type="term" value="P:intra-Golgi vesicle-mediated transport"/>
    <property type="evidence" value="ECO:0007669"/>
    <property type="project" value="TreeGrafter"/>
</dbReference>
<evidence type="ECO:0000313" key="11">
    <source>
        <dbReference type="Proteomes" id="UP000198341"/>
    </source>
</evidence>
<dbReference type="GeneID" id="19011593"/>
<dbReference type="InterPro" id="IPR016159">
    <property type="entry name" value="Cullin_repeat-like_dom_sf"/>
</dbReference>
<accession>K8F581</accession>
<dbReference type="PANTHER" id="PTHR21311:SF0">
    <property type="entry name" value="CONSERVED OLIGOMERIC GOLGI COMPLEX SUBUNIT 8"/>
    <property type="match status" value="1"/>
</dbReference>
<comment type="subcellular location">
    <subcellularLocation>
        <location evidence="1">Golgi apparatus membrane</location>
        <topology evidence="1">Peripheral membrane protein</topology>
    </subcellularLocation>
</comment>
<feature type="region of interest" description="Disordered" evidence="9">
    <location>
        <begin position="386"/>
        <end position="409"/>
    </location>
</feature>
<keyword evidence="5" id="KW-0653">Protein transport</keyword>
<evidence type="ECO:0000313" key="10">
    <source>
        <dbReference type="EMBL" id="CCO19950.1"/>
    </source>
</evidence>
<feature type="compositionally biased region" description="Polar residues" evidence="9">
    <location>
        <begin position="400"/>
        <end position="409"/>
    </location>
</feature>
<dbReference type="RefSeq" id="XP_007508864.1">
    <property type="nucleotide sequence ID" value="XM_007508802.1"/>
</dbReference>
<evidence type="ECO:0000256" key="6">
    <source>
        <dbReference type="ARBA" id="ARBA00023034"/>
    </source>
</evidence>
<organism evidence="10 11">
    <name type="scientific">Bathycoccus prasinos</name>
    <dbReference type="NCBI Taxonomy" id="41875"/>
    <lineage>
        <taxon>Eukaryota</taxon>
        <taxon>Viridiplantae</taxon>
        <taxon>Chlorophyta</taxon>
        <taxon>Mamiellophyceae</taxon>
        <taxon>Mamiellales</taxon>
        <taxon>Bathycoccaceae</taxon>
        <taxon>Bathycoccus</taxon>
    </lineage>
</organism>
<dbReference type="GO" id="GO:0015031">
    <property type="term" value="P:protein transport"/>
    <property type="evidence" value="ECO:0007669"/>
    <property type="project" value="UniProtKB-KW"/>
</dbReference>
<keyword evidence="6" id="KW-0333">Golgi apparatus</keyword>
<comment type="similarity">
    <text evidence="2">Belongs to the COG8 family.</text>
</comment>
<dbReference type="AlphaFoldDB" id="K8F581"/>
<proteinExistence type="inferred from homology"/>
<evidence type="ECO:0000256" key="7">
    <source>
        <dbReference type="ARBA" id="ARBA00023136"/>
    </source>
</evidence>
<dbReference type="Proteomes" id="UP000198341">
    <property type="component" value="Chromosome 15"/>
</dbReference>